<dbReference type="PANTHER" id="PTHR17490">
    <property type="entry name" value="SUA5"/>
    <property type="match status" value="1"/>
</dbReference>
<keyword evidence="4" id="KW-0963">Cytoplasm</keyword>
<protein>
    <recommendedName>
        <fullName evidence="10">L-threonylcarbamoyladenylate synthase</fullName>
        <ecNumber evidence="3">2.7.7.87</ecNumber>
    </recommendedName>
    <alternativeName>
        <fullName evidence="10">L-threonylcarbamoyladenylate synthase</fullName>
    </alternativeName>
</protein>
<evidence type="ECO:0000313" key="14">
    <source>
        <dbReference type="Proteomes" id="UP000718564"/>
    </source>
</evidence>
<evidence type="ECO:0000256" key="7">
    <source>
        <dbReference type="ARBA" id="ARBA00022695"/>
    </source>
</evidence>
<evidence type="ECO:0000256" key="6">
    <source>
        <dbReference type="ARBA" id="ARBA00022694"/>
    </source>
</evidence>
<name>A0ABX1PB96_9CYAN</name>
<dbReference type="EC" id="2.7.7.87" evidence="3"/>
<evidence type="ECO:0000256" key="2">
    <source>
        <dbReference type="ARBA" id="ARBA00007663"/>
    </source>
</evidence>
<evidence type="ECO:0000256" key="10">
    <source>
        <dbReference type="ARBA" id="ARBA00029774"/>
    </source>
</evidence>
<keyword evidence="14" id="KW-1185">Reference proteome</keyword>
<dbReference type="PANTHER" id="PTHR17490:SF16">
    <property type="entry name" value="THREONYLCARBAMOYL-AMP SYNTHASE"/>
    <property type="match status" value="1"/>
</dbReference>
<evidence type="ECO:0000259" key="12">
    <source>
        <dbReference type="PROSITE" id="PS51163"/>
    </source>
</evidence>
<evidence type="ECO:0000256" key="5">
    <source>
        <dbReference type="ARBA" id="ARBA00022679"/>
    </source>
</evidence>
<dbReference type="InterPro" id="IPR006070">
    <property type="entry name" value="Sua5-like_dom"/>
</dbReference>
<comment type="similarity">
    <text evidence="2">Belongs to the SUA5 family.</text>
</comment>
<keyword evidence="7" id="KW-0548">Nucleotidyltransferase</keyword>
<dbReference type="InterPro" id="IPR050156">
    <property type="entry name" value="TC-AMP_synthase_SUA5"/>
</dbReference>
<feature type="domain" description="YrdC-like" evidence="12">
    <location>
        <begin position="2"/>
        <end position="204"/>
    </location>
</feature>
<comment type="caution">
    <text evidence="13">The sequence shown here is derived from an EMBL/GenBank/DDBJ whole genome shotgun (WGS) entry which is preliminary data.</text>
</comment>
<dbReference type="Proteomes" id="UP000718564">
    <property type="component" value="Unassembled WGS sequence"/>
</dbReference>
<dbReference type="RefSeq" id="WP_169156807.1">
    <property type="nucleotide sequence ID" value="NZ_CAWPJE010000169.1"/>
</dbReference>
<dbReference type="InterPro" id="IPR017945">
    <property type="entry name" value="DHBP_synth_RibB-like_a/b_dom"/>
</dbReference>
<keyword evidence="6" id="KW-0819">tRNA processing</keyword>
<dbReference type="Gene3D" id="3.90.870.10">
    <property type="entry name" value="DHBP synthase"/>
    <property type="match status" value="1"/>
</dbReference>
<evidence type="ECO:0000256" key="3">
    <source>
        <dbReference type="ARBA" id="ARBA00012584"/>
    </source>
</evidence>
<dbReference type="SUPFAM" id="SSF55821">
    <property type="entry name" value="YrdC/RibB"/>
    <property type="match status" value="1"/>
</dbReference>
<evidence type="ECO:0000256" key="11">
    <source>
        <dbReference type="ARBA" id="ARBA00048366"/>
    </source>
</evidence>
<comment type="subcellular location">
    <subcellularLocation>
        <location evidence="1">Cytoplasm</location>
    </subcellularLocation>
</comment>
<comment type="catalytic activity">
    <reaction evidence="11">
        <text>L-threonine + hydrogencarbonate + ATP = L-threonylcarbamoyladenylate + diphosphate + H2O</text>
        <dbReference type="Rhea" id="RHEA:36407"/>
        <dbReference type="ChEBI" id="CHEBI:15377"/>
        <dbReference type="ChEBI" id="CHEBI:17544"/>
        <dbReference type="ChEBI" id="CHEBI:30616"/>
        <dbReference type="ChEBI" id="CHEBI:33019"/>
        <dbReference type="ChEBI" id="CHEBI:57926"/>
        <dbReference type="ChEBI" id="CHEBI:73682"/>
        <dbReference type="EC" id="2.7.7.87"/>
    </reaction>
</comment>
<proteinExistence type="inferred from homology"/>
<dbReference type="PROSITE" id="PS51163">
    <property type="entry name" value="YRDC"/>
    <property type="match status" value="1"/>
</dbReference>
<evidence type="ECO:0000256" key="4">
    <source>
        <dbReference type="ARBA" id="ARBA00022490"/>
    </source>
</evidence>
<organism evidence="13 14">
    <name type="scientific">Brasilonema bromeliae SPC951</name>
    <dbReference type="NCBI Taxonomy" id="385972"/>
    <lineage>
        <taxon>Bacteria</taxon>
        <taxon>Bacillati</taxon>
        <taxon>Cyanobacteriota</taxon>
        <taxon>Cyanophyceae</taxon>
        <taxon>Nostocales</taxon>
        <taxon>Scytonemataceae</taxon>
        <taxon>Brasilonema</taxon>
        <taxon>Bromeliae group (in: Brasilonema)</taxon>
    </lineage>
</organism>
<evidence type="ECO:0000256" key="9">
    <source>
        <dbReference type="ARBA" id="ARBA00022840"/>
    </source>
</evidence>
<keyword evidence="9" id="KW-0067">ATP-binding</keyword>
<dbReference type="EMBL" id="QMEB01000174">
    <property type="protein sequence ID" value="NMG21574.1"/>
    <property type="molecule type" value="Genomic_DNA"/>
</dbReference>
<keyword evidence="8" id="KW-0547">Nucleotide-binding</keyword>
<gene>
    <name evidence="13" type="ORF">DP116_19815</name>
</gene>
<evidence type="ECO:0000256" key="8">
    <source>
        <dbReference type="ARBA" id="ARBA00022741"/>
    </source>
</evidence>
<accession>A0ABX1PB96</accession>
<keyword evidence="5" id="KW-0808">Transferase</keyword>
<reference evidence="13 14" key="1">
    <citation type="submission" date="2018-06" db="EMBL/GenBank/DDBJ databases">
        <title>Comparative genomics of Brasilonema spp. strains.</title>
        <authorList>
            <person name="Alvarenga D.O."/>
            <person name="Fiore M.F."/>
            <person name="Varani A.M."/>
        </authorList>
    </citation>
    <scope>NUCLEOTIDE SEQUENCE [LARGE SCALE GENOMIC DNA]</scope>
    <source>
        <strain evidence="13 14">SPC951</strain>
    </source>
</reference>
<dbReference type="Pfam" id="PF01300">
    <property type="entry name" value="Sua5_yciO_yrdC"/>
    <property type="match status" value="1"/>
</dbReference>
<sequence length="210" mass="22843">MQVSLDTLILGARAGKLISFPTDTVPALAAIPEQGRLIYAAKQRSREKPLILMAASAEEIWSFTTGSDQEYEIWHRVAKKYWPGTVTLVLPASASVPQEMISIFDGDSAPQKDKLISDRTIGIRVPNCRIAQSILAQTGPLATTSANLSGQPPLQTMAEISVQFPDVLTLAATEFQDEVHGDGVPSTVVKWTGENWQVLRQGATKIDFKP</sequence>
<evidence type="ECO:0000256" key="1">
    <source>
        <dbReference type="ARBA" id="ARBA00004496"/>
    </source>
</evidence>
<evidence type="ECO:0000313" key="13">
    <source>
        <dbReference type="EMBL" id="NMG21574.1"/>
    </source>
</evidence>